<evidence type="ECO:0000256" key="2">
    <source>
        <dbReference type="ARBA" id="ARBA00010072"/>
    </source>
</evidence>
<keyword evidence="6" id="KW-0029">Amino-acid transport</keyword>
<feature type="transmembrane region" description="Helical" evidence="9">
    <location>
        <begin position="91"/>
        <end position="115"/>
    </location>
</feature>
<feature type="transmembrane region" description="Helical" evidence="9">
    <location>
        <begin position="263"/>
        <end position="284"/>
    </location>
</feature>
<evidence type="ECO:0000256" key="8">
    <source>
        <dbReference type="ARBA" id="ARBA00023136"/>
    </source>
</evidence>
<keyword evidence="4" id="KW-1003">Cell membrane</keyword>
<keyword evidence="7 9" id="KW-1133">Transmembrane helix</keyword>
<dbReference type="GO" id="GO:0022857">
    <property type="term" value="F:transmembrane transporter activity"/>
    <property type="evidence" value="ECO:0007669"/>
    <property type="project" value="InterPro"/>
</dbReference>
<dbReference type="EMBL" id="VFNV01000001">
    <property type="protein sequence ID" value="TQK76656.1"/>
    <property type="molecule type" value="Genomic_DNA"/>
</dbReference>
<comment type="subcellular location">
    <subcellularLocation>
        <location evidence="1 9">Cell membrane</location>
        <topology evidence="1 9">Multi-pass membrane protein</topology>
    </subcellularLocation>
</comment>
<keyword evidence="3 9" id="KW-0813">Transport</keyword>
<dbReference type="PANTHER" id="PTHR30614">
    <property type="entry name" value="MEMBRANE COMPONENT OF AMINO ACID ABC TRANSPORTER"/>
    <property type="match status" value="1"/>
</dbReference>
<keyword evidence="5 9" id="KW-0812">Transmembrane</keyword>
<dbReference type="PANTHER" id="PTHR30614:SF20">
    <property type="entry name" value="GLUTAMINE TRANSPORT SYSTEM PERMEASE PROTEIN GLNP"/>
    <property type="match status" value="1"/>
</dbReference>
<dbReference type="InterPro" id="IPR035906">
    <property type="entry name" value="MetI-like_sf"/>
</dbReference>
<keyword evidence="12" id="KW-1185">Reference proteome</keyword>
<name>A0A542SPX2_9MICO</name>
<dbReference type="RefSeq" id="WP_142112085.1">
    <property type="nucleotide sequence ID" value="NZ_BAAATB010000002.1"/>
</dbReference>
<comment type="caution">
    <text evidence="11">The sequence shown here is derived from an EMBL/GenBank/DDBJ whole genome shotgun (WGS) entry which is preliminary data.</text>
</comment>
<dbReference type="GO" id="GO:0006865">
    <property type="term" value="P:amino acid transport"/>
    <property type="evidence" value="ECO:0007669"/>
    <property type="project" value="UniProtKB-KW"/>
</dbReference>
<evidence type="ECO:0000313" key="11">
    <source>
        <dbReference type="EMBL" id="TQK76656.1"/>
    </source>
</evidence>
<dbReference type="SUPFAM" id="SSF161098">
    <property type="entry name" value="MetI-like"/>
    <property type="match status" value="1"/>
</dbReference>
<feature type="domain" description="ABC transmembrane type-1" evidence="10">
    <location>
        <begin position="91"/>
        <end position="284"/>
    </location>
</feature>
<dbReference type="PROSITE" id="PS50928">
    <property type="entry name" value="ABC_TM1"/>
    <property type="match status" value="1"/>
</dbReference>
<keyword evidence="8 9" id="KW-0472">Membrane</keyword>
<comment type="similarity">
    <text evidence="2">Belongs to the binding-protein-dependent transport system permease family. HisMQ subfamily.</text>
</comment>
<evidence type="ECO:0000256" key="3">
    <source>
        <dbReference type="ARBA" id="ARBA00022448"/>
    </source>
</evidence>
<evidence type="ECO:0000256" key="5">
    <source>
        <dbReference type="ARBA" id="ARBA00022692"/>
    </source>
</evidence>
<sequence length="301" mass="32824">MTTSGASRTSDRDAAGAPVGLDIVSDIEIGRRAYRRQQTTKSIIISLVSTVVFAAIIVVVLSNSPGWQVTRETFFSPEHFVKALPKVAVGLWLNIKVLFFAVIGVAVLGTLLAVLRSLRGAVFFPLRFLAAAYTDLFRGVPFLIVLYLVGFGIPALGLTDKVIPYAILGTIALVLTYSSYVAEVLRAGLEAVHPSQRYAARSLGLSHAQTLRLIVLPQAIRKVTPALMNDFVSMQKDVGLISVLGAVDAIRAAQIYQATTYNFTSYVVAGLLFVCLSWPFIRLTDWYTARQQRREQMGGVV</sequence>
<proteinExistence type="inferred from homology"/>
<protein>
    <submittedName>
        <fullName evidence="11">Amino acid ABC transporter membrane protein (PAAT family)</fullName>
    </submittedName>
</protein>
<evidence type="ECO:0000313" key="12">
    <source>
        <dbReference type="Proteomes" id="UP000316181"/>
    </source>
</evidence>
<dbReference type="NCBIfam" id="TIGR01726">
    <property type="entry name" value="HEQRo_perm_3TM"/>
    <property type="match status" value="1"/>
</dbReference>
<dbReference type="Pfam" id="PF00528">
    <property type="entry name" value="BPD_transp_1"/>
    <property type="match status" value="1"/>
</dbReference>
<accession>A0A542SPX2</accession>
<evidence type="ECO:0000256" key="4">
    <source>
        <dbReference type="ARBA" id="ARBA00022475"/>
    </source>
</evidence>
<dbReference type="GO" id="GO:0043190">
    <property type="term" value="C:ATP-binding cassette (ABC) transporter complex"/>
    <property type="evidence" value="ECO:0007669"/>
    <property type="project" value="InterPro"/>
</dbReference>
<feature type="transmembrane region" description="Helical" evidence="9">
    <location>
        <begin position="42"/>
        <end position="61"/>
    </location>
</feature>
<organism evidence="11 12">
    <name type="scientific">Rarobacter incanus</name>
    <dbReference type="NCBI Taxonomy" id="153494"/>
    <lineage>
        <taxon>Bacteria</taxon>
        <taxon>Bacillati</taxon>
        <taxon>Actinomycetota</taxon>
        <taxon>Actinomycetes</taxon>
        <taxon>Micrococcales</taxon>
        <taxon>Rarobacteraceae</taxon>
        <taxon>Rarobacter</taxon>
    </lineage>
</organism>
<dbReference type="Proteomes" id="UP000316181">
    <property type="component" value="Unassembled WGS sequence"/>
</dbReference>
<evidence type="ECO:0000256" key="9">
    <source>
        <dbReference type="RuleBase" id="RU363032"/>
    </source>
</evidence>
<evidence type="ECO:0000256" key="6">
    <source>
        <dbReference type="ARBA" id="ARBA00022970"/>
    </source>
</evidence>
<evidence type="ECO:0000256" key="7">
    <source>
        <dbReference type="ARBA" id="ARBA00022989"/>
    </source>
</evidence>
<feature type="transmembrane region" description="Helical" evidence="9">
    <location>
        <begin position="162"/>
        <end position="182"/>
    </location>
</feature>
<dbReference type="InterPro" id="IPR000515">
    <property type="entry name" value="MetI-like"/>
</dbReference>
<feature type="transmembrane region" description="Helical" evidence="9">
    <location>
        <begin position="136"/>
        <end position="156"/>
    </location>
</feature>
<dbReference type="InterPro" id="IPR010065">
    <property type="entry name" value="AA_ABC_transptr_permease_3TM"/>
</dbReference>
<dbReference type="CDD" id="cd06261">
    <property type="entry name" value="TM_PBP2"/>
    <property type="match status" value="1"/>
</dbReference>
<dbReference type="OrthoDB" id="9814902at2"/>
<evidence type="ECO:0000259" key="10">
    <source>
        <dbReference type="PROSITE" id="PS50928"/>
    </source>
</evidence>
<reference evidence="11 12" key="1">
    <citation type="submission" date="2019-06" db="EMBL/GenBank/DDBJ databases">
        <title>Sequencing the genomes of 1000 actinobacteria strains.</title>
        <authorList>
            <person name="Klenk H.-P."/>
        </authorList>
    </citation>
    <scope>NUCLEOTIDE SEQUENCE [LARGE SCALE GENOMIC DNA]</scope>
    <source>
        <strain evidence="11 12">DSM 10596</strain>
    </source>
</reference>
<evidence type="ECO:0000256" key="1">
    <source>
        <dbReference type="ARBA" id="ARBA00004651"/>
    </source>
</evidence>
<dbReference type="AlphaFoldDB" id="A0A542SPX2"/>
<gene>
    <name evidence="11" type="ORF">FB389_1341</name>
</gene>
<dbReference type="InterPro" id="IPR043429">
    <property type="entry name" value="ArtM/GltK/GlnP/TcyL/YhdX-like"/>
</dbReference>
<dbReference type="Gene3D" id="1.10.3720.10">
    <property type="entry name" value="MetI-like"/>
    <property type="match status" value="1"/>
</dbReference>